<dbReference type="InterPro" id="IPR017429">
    <property type="entry name" value="Suppressor_of_fused_bac"/>
</dbReference>
<gene>
    <name evidence="2" type="ORF">Cme02nite_70390</name>
</gene>
<dbReference type="InterPro" id="IPR020941">
    <property type="entry name" value="SUFU-like_domain"/>
</dbReference>
<dbReference type="PANTHER" id="PTHR10928:SF2">
    <property type="entry name" value="SUPPRESSOR OF FUSED HOMOLOG"/>
    <property type="match status" value="1"/>
</dbReference>
<comment type="caution">
    <text evidence="2">The sequence shown here is derived from an EMBL/GenBank/DDBJ whole genome shotgun (WGS) entry which is preliminary data.</text>
</comment>
<organism evidence="2 3">
    <name type="scientific">Catellatospora methionotrophica</name>
    <dbReference type="NCBI Taxonomy" id="121620"/>
    <lineage>
        <taxon>Bacteria</taxon>
        <taxon>Bacillati</taxon>
        <taxon>Actinomycetota</taxon>
        <taxon>Actinomycetes</taxon>
        <taxon>Micromonosporales</taxon>
        <taxon>Micromonosporaceae</taxon>
        <taxon>Catellatospora</taxon>
    </lineage>
</organism>
<name>A0A8J3PIS1_9ACTN</name>
<dbReference type="PANTHER" id="PTHR10928">
    <property type="entry name" value="SUPPRESSOR OF FUSED"/>
    <property type="match status" value="1"/>
</dbReference>
<sequence>MTDTDTDDDYPGWDAIDAALAALYPGVAPQHYGTLIKWRLGGPDPLDGMSFYRRDDHWHLVSYGMSELYRKESDVAEVSGWGYEFTFRVARQAGEDQPPLWAANFLQALARYVFGSGNNFGPGQHLDLNGPVCAERPDTAIRAAAFTDDPELGVIDTPHGQVRFLQIVGLTLEEYAVIVQWDAERLLDTLRTRLPLLVTDLDRADLTGDAEVAAAIAHGVRHDGSSTGALFVAEASWQQQDGGTTLTVGANAAARIGRVLASRLPFGRDLYLAAAESQVRVQPGTRVEVRAEADDLLELRLTPEALAELTGLLRPVAGTHRLGTVPELTLQIVRSQIRDQSGEVVAEIG</sequence>
<dbReference type="PIRSF" id="PIRSF038192">
    <property type="entry name" value="Txn_reg_BtrU_prd"/>
    <property type="match status" value="1"/>
</dbReference>
<dbReference type="EMBL" id="BONJ01000043">
    <property type="protein sequence ID" value="GIG18707.1"/>
    <property type="molecule type" value="Genomic_DNA"/>
</dbReference>
<dbReference type="InterPro" id="IPR007768">
    <property type="entry name" value="Suppressor_of_fused"/>
</dbReference>
<reference evidence="2" key="1">
    <citation type="submission" date="2021-01" db="EMBL/GenBank/DDBJ databases">
        <title>Whole genome shotgun sequence of Catellatospora methionotrophica NBRC 14553.</title>
        <authorList>
            <person name="Komaki H."/>
            <person name="Tamura T."/>
        </authorList>
    </citation>
    <scope>NUCLEOTIDE SEQUENCE</scope>
    <source>
        <strain evidence="2">NBRC 14553</strain>
    </source>
</reference>
<dbReference type="GO" id="GO:0005737">
    <property type="term" value="C:cytoplasm"/>
    <property type="evidence" value="ECO:0007669"/>
    <property type="project" value="TreeGrafter"/>
</dbReference>
<evidence type="ECO:0000313" key="2">
    <source>
        <dbReference type="EMBL" id="GIG18707.1"/>
    </source>
</evidence>
<protein>
    <recommendedName>
        <fullName evidence="1">Suppressor of fused-like domain-containing protein</fullName>
    </recommendedName>
</protein>
<dbReference type="SUPFAM" id="SSF103359">
    <property type="entry name" value="Suppressor of Fused, N-terminal domain"/>
    <property type="match status" value="1"/>
</dbReference>
<proteinExistence type="predicted"/>
<dbReference type="AlphaFoldDB" id="A0A8J3PIS1"/>
<dbReference type="Proteomes" id="UP000660339">
    <property type="component" value="Unassembled WGS sequence"/>
</dbReference>
<dbReference type="RefSeq" id="WP_166387169.1">
    <property type="nucleotide sequence ID" value="NZ_BAAATT010000018.1"/>
</dbReference>
<evidence type="ECO:0000259" key="1">
    <source>
        <dbReference type="Pfam" id="PF05076"/>
    </source>
</evidence>
<dbReference type="InterPro" id="IPR037181">
    <property type="entry name" value="SUFU_N"/>
</dbReference>
<keyword evidence="3" id="KW-1185">Reference proteome</keyword>
<dbReference type="Pfam" id="PF05076">
    <property type="entry name" value="SUFU"/>
    <property type="match status" value="1"/>
</dbReference>
<accession>A0A8J3PIS1</accession>
<feature type="domain" description="Suppressor of fused-like" evidence="1">
    <location>
        <begin position="42"/>
        <end position="203"/>
    </location>
</feature>
<evidence type="ECO:0000313" key="3">
    <source>
        <dbReference type="Proteomes" id="UP000660339"/>
    </source>
</evidence>